<evidence type="ECO:0000256" key="4">
    <source>
        <dbReference type="ARBA" id="ARBA00022490"/>
    </source>
</evidence>
<dbReference type="Pfam" id="PF10458">
    <property type="entry name" value="Val_tRNA-synt_C"/>
    <property type="match status" value="1"/>
</dbReference>
<dbReference type="HAMAP" id="MF_02004">
    <property type="entry name" value="Val_tRNA_synth_type1"/>
    <property type="match status" value="1"/>
</dbReference>
<dbReference type="Pfam" id="PF00133">
    <property type="entry name" value="tRNA-synt_1"/>
    <property type="match status" value="1"/>
</dbReference>
<evidence type="ECO:0000313" key="19">
    <source>
        <dbReference type="Proteomes" id="UP001472866"/>
    </source>
</evidence>
<dbReference type="InterPro" id="IPR002300">
    <property type="entry name" value="aa-tRNA-synth_Ia"/>
</dbReference>
<evidence type="ECO:0000259" key="17">
    <source>
        <dbReference type="Pfam" id="PF10458"/>
    </source>
</evidence>
<feature type="domain" description="Aminoacyl-tRNA synthetase class Ia" evidence="15">
    <location>
        <begin position="140"/>
        <end position="722"/>
    </location>
</feature>
<feature type="domain" description="Methionyl/Valyl/Leucyl/Isoleucyl-tRNA synthetase anticodon-binding" evidence="16">
    <location>
        <begin position="775"/>
        <end position="920"/>
    </location>
</feature>
<gene>
    <name evidence="18" type="ORF">HKI87_01g08070</name>
</gene>
<dbReference type="GO" id="GO:0048608">
    <property type="term" value="P:reproductive structure development"/>
    <property type="evidence" value="ECO:0007669"/>
    <property type="project" value="UniProtKB-ARBA"/>
</dbReference>
<proteinExistence type="inferred from homology"/>
<evidence type="ECO:0000256" key="10">
    <source>
        <dbReference type="ARBA" id="ARBA00023146"/>
    </source>
</evidence>
<evidence type="ECO:0000313" key="18">
    <source>
        <dbReference type="EMBL" id="WZN59282.1"/>
    </source>
</evidence>
<reference evidence="18 19" key="1">
    <citation type="submission" date="2024-03" db="EMBL/GenBank/DDBJ databases">
        <title>Complete genome sequence of the green alga Chloropicon roscoffensis RCC1871.</title>
        <authorList>
            <person name="Lemieux C."/>
            <person name="Pombert J.-F."/>
            <person name="Otis C."/>
            <person name="Turmel M."/>
        </authorList>
    </citation>
    <scope>NUCLEOTIDE SEQUENCE [LARGE SCALE GENOMIC DNA]</scope>
    <source>
        <strain evidence="18 19">RCC1871</strain>
    </source>
</reference>
<dbReference type="Gene3D" id="1.10.287.380">
    <property type="entry name" value="Valyl-tRNA synthetase, C-terminal domain"/>
    <property type="match status" value="1"/>
</dbReference>
<accession>A0AAX4P0A8</accession>
<evidence type="ECO:0000256" key="7">
    <source>
        <dbReference type="ARBA" id="ARBA00022840"/>
    </source>
</evidence>
<dbReference type="SUPFAM" id="SSF46589">
    <property type="entry name" value="tRNA-binding arm"/>
    <property type="match status" value="1"/>
</dbReference>
<dbReference type="GO" id="GO:0002161">
    <property type="term" value="F:aminoacyl-tRNA deacylase activity"/>
    <property type="evidence" value="ECO:0007669"/>
    <property type="project" value="InterPro"/>
</dbReference>
<organism evidence="18 19">
    <name type="scientific">Chloropicon roscoffensis</name>
    <dbReference type="NCBI Taxonomy" id="1461544"/>
    <lineage>
        <taxon>Eukaryota</taxon>
        <taxon>Viridiplantae</taxon>
        <taxon>Chlorophyta</taxon>
        <taxon>Chloropicophyceae</taxon>
        <taxon>Chloropicales</taxon>
        <taxon>Chloropicaceae</taxon>
        <taxon>Chloropicon</taxon>
    </lineage>
</organism>
<dbReference type="InterPro" id="IPR009008">
    <property type="entry name" value="Val/Leu/Ile-tRNA-synth_edit"/>
</dbReference>
<keyword evidence="19" id="KW-1185">Reference proteome</keyword>
<evidence type="ECO:0000259" key="16">
    <source>
        <dbReference type="Pfam" id="PF08264"/>
    </source>
</evidence>
<keyword evidence="4" id="KW-0963">Cytoplasm</keyword>
<dbReference type="InterPro" id="IPR014729">
    <property type="entry name" value="Rossmann-like_a/b/a_fold"/>
</dbReference>
<dbReference type="PRINTS" id="PR00986">
    <property type="entry name" value="TRNASYNTHVAL"/>
</dbReference>
<comment type="subcellular location">
    <subcellularLocation>
        <location evidence="1">Cytoplasm</location>
    </subcellularLocation>
</comment>
<keyword evidence="5 13" id="KW-0436">Ligase</keyword>
<dbReference type="AlphaFoldDB" id="A0AAX4P0A8"/>
<evidence type="ECO:0000256" key="9">
    <source>
        <dbReference type="ARBA" id="ARBA00023054"/>
    </source>
</evidence>
<keyword evidence="9 14" id="KW-0175">Coiled coil</keyword>
<evidence type="ECO:0000256" key="1">
    <source>
        <dbReference type="ARBA" id="ARBA00004496"/>
    </source>
</evidence>
<comment type="catalytic activity">
    <reaction evidence="12">
        <text>tRNA(Val) + L-valine + ATP = L-valyl-tRNA(Val) + AMP + diphosphate</text>
        <dbReference type="Rhea" id="RHEA:10704"/>
        <dbReference type="Rhea" id="RHEA-COMP:9672"/>
        <dbReference type="Rhea" id="RHEA-COMP:9708"/>
        <dbReference type="ChEBI" id="CHEBI:30616"/>
        <dbReference type="ChEBI" id="CHEBI:33019"/>
        <dbReference type="ChEBI" id="CHEBI:57762"/>
        <dbReference type="ChEBI" id="CHEBI:78442"/>
        <dbReference type="ChEBI" id="CHEBI:78537"/>
        <dbReference type="ChEBI" id="CHEBI:456215"/>
        <dbReference type="EC" id="6.1.1.9"/>
    </reaction>
</comment>
<dbReference type="InterPro" id="IPR010978">
    <property type="entry name" value="tRNA-bd_arm"/>
</dbReference>
<dbReference type="GO" id="GO:0005524">
    <property type="term" value="F:ATP binding"/>
    <property type="evidence" value="ECO:0007669"/>
    <property type="project" value="UniProtKB-KW"/>
</dbReference>
<feature type="domain" description="Valyl-tRNA synthetase tRNA-binding arm" evidence="17">
    <location>
        <begin position="985"/>
        <end position="1049"/>
    </location>
</feature>
<dbReference type="CDD" id="cd07962">
    <property type="entry name" value="Anticodon_Ia_Val"/>
    <property type="match status" value="1"/>
</dbReference>
<evidence type="ECO:0000259" key="15">
    <source>
        <dbReference type="Pfam" id="PF00133"/>
    </source>
</evidence>
<dbReference type="Gene3D" id="1.10.730.10">
    <property type="entry name" value="Isoleucyl-tRNA Synthetase, Domain 1"/>
    <property type="match status" value="1"/>
</dbReference>
<dbReference type="InterPro" id="IPR013155">
    <property type="entry name" value="M/V/L/I-tRNA-synth_anticd-bd"/>
</dbReference>
<dbReference type="InterPro" id="IPR037118">
    <property type="entry name" value="Val-tRNA_synth_C_sf"/>
</dbReference>
<dbReference type="InterPro" id="IPR033705">
    <property type="entry name" value="Anticodon_Ia_Val"/>
</dbReference>
<evidence type="ECO:0000256" key="11">
    <source>
        <dbReference type="ARBA" id="ARBA00029936"/>
    </source>
</evidence>
<dbReference type="Proteomes" id="UP001472866">
    <property type="component" value="Chromosome 01"/>
</dbReference>
<dbReference type="EC" id="6.1.1.9" evidence="3"/>
<keyword evidence="10 13" id="KW-0030">Aminoacyl-tRNA synthetase</keyword>
<comment type="similarity">
    <text evidence="2 13">Belongs to the class-I aminoacyl-tRNA synthetase family.</text>
</comment>
<dbReference type="PANTHER" id="PTHR11946">
    <property type="entry name" value="VALYL-TRNA SYNTHETASES"/>
    <property type="match status" value="1"/>
</dbReference>
<evidence type="ECO:0000256" key="8">
    <source>
        <dbReference type="ARBA" id="ARBA00022917"/>
    </source>
</evidence>
<dbReference type="FunFam" id="1.10.287.380:FF:000001">
    <property type="entry name" value="Valine--tRNA ligase"/>
    <property type="match status" value="1"/>
</dbReference>
<evidence type="ECO:0000256" key="5">
    <source>
        <dbReference type="ARBA" id="ARBA00022598"/>
    </source>
</evidence>
<dbReference type="PANTHER" id="PTHR11946:SF93">
    <property type="entry name" value="VALINE--TRNA LIGASE, CHLOROPLASTIC_MITOCHONDRIAL 2"/>
    <property type="match status" value="1"/>
</dbReference>
<dbReference type="FunFam" id="1.10.730.10:FF:000014">
    <property type="entry name" value="Valine--tRNA ligase"/>
    <property type="match status" value="1"/>
</dbReference>
<dbReference type="GO" id="GO:0005829">
    <property type="term" value="C:cytosol"/>
    <property type="evidence" value="ECO:0007669"/>
    <property type="project" value="TreeGrafter"/>
</dbReference>
<dbReference type="GO" id="GO:0006438">
    <property type="term" value="P:valyl-tRNA aminoacylation"/>
    <property type="evidence" value="ECO:0007669"/>
    <property type="project" value="InterPro"/>
</dbReference>
<dbReference type="NCBIfam" id="NF004349">
    <property type="entry name" value="PRK05729.1"/>
    <property type="match status" value="1"/>
</dbReference>
<dbReference type="InterPro" id="IPR009080">
    <property type="entry name" value="tRNAsynth_Ia_anticodon-bd"/>
</dbReference>
<dbReference type="PROSITE" id="PS00178">
    <property type="entry name" value="AA_TRNA_LIGASE_I"/>
    <property type="match status" value="1"/>
</dbReference>
<dbReference type="SUPFAM" id="SSF50677">
    <property type="entry name" value="ValRS/IleRS/LeuRS editing domain"/>
    <property type="match status" value="1"/>
</dbReference>
<dbReference type="FunFam" id="3.40.50.620:FF:000078">
    <property type="entry name" value="Valine--tRNA ligase, mitochondrial"/>
    <property type="match status" value="1"/>
</dbReference>
<dbReference type="SUPFAM" id="SSF47323">
    <property type="entry name" value="Anticodon-binding domain of a subclass of class I aminoacyl-tRNA synthetases"/>
    <property type="match status" value="1"/>
</dbReference>
<dbReference type="NCBIfam" id="TIGR00422">
    <property type="entry name" value="valS"/>
    <property type="match status" value="1"/>
</dbReference>
<dbReference type="GO" id="GO:0004832">
    <property type="term" value="F:valine-tRNA ligase activity"/>
    <property type="evidence" value="ECO:0007669"/>
    <property type="project" value="UniProtKB-EC"/>
</dbReference>
<dbReference type="FunFam" id="3.40.50.620:FF:000020">
    <property type="entry name" value="Valine--tRNA ligase, mitochondrial"/>
    <property type="match status" value="1"/>
</dbReference>
<dbReference type="Pfam" id="PF08264">
    <property type="entry name" value="Anticodon_1"/>
    <property type="match status" value="1"/>
</dbReference>
<evidence type="ECO:0000256" key="6">
    <source>
        <dbReference type="ARBA" id="ARBA00022741"/>
    </source>
</evidence>
<keyword evidence="7 13" id="KW-0067">ATP-binding</keyword>
<dbReference type="SUPFAM" id="SSF52374">
    <property type="entry name" value="Nucleotidylyl transferase"/>
    <property type="match status" value="1"/>
</dbReference>
<evidence type="ECO:0000256" key="2">
    <source>
        <dbReference type="ARBA" id="ARBA00005594"/>
    </source>
</evidence>
<sequence length="1052" mass="117009">MAFRAQEPTFRGSLAAKMLARGSTCGARPTAAPSLRGSAVVVGHGSVDAATTATTTTTSRSRSRSHVSRGRVYFATRVPGARCAAWRGEGLNTSFAARPAGVSGRRDRPVVLRRTAASEARQRQRTLPKYFDWKEAEGRLYGWWESEGCFRPIDGRSGAEEGKFVMAMPPPNVTGALHMGHAMFVTIEDIMARHARMCGKDVLWIPGTDHAGIATQMVVEKSLAAEGVAKADLGREAFVDKVWEWKETYGHRITDQLRALGASCDWSRESFTLDDNLSAAVVEAFNRLHDEGLIYRGSYMVNWSPNLQTAVSDLEVEYSDETGTLYYFKYPIAAADGSGAAGGDEEGVSYLPVATSRPETILGDTAVAVNPSDPRFSHLIGSKAIVPFVGREVPIIGDEGVDVDFGTGALKVTPAHDMNDYALGKKHGLEFVRIMNKDGTLNGECAEYAGLDRFEARERVWSDLEACGMAVRTEAYETRVPKSQRGGEVIEPMLSEQWFVEMKPLADPSLDLVRRGDVKIVPQRFEKVYNNWLENIQDWCISRQLWWGHRIPAWYCYEGREEAERGARGAHAGSPYVVASSEEEAYAKARAEHGEGVFLVQEEDVLDTWFSSSLWPFSTLGWPNEGAEDLKRFYPTSMLETGHDILFFWVARMIMMGQHLTGEAPFHTVYLHGLIRDEKGRKMSKTLGNVIDPLTVIEEYGTDALRFTLATGTTPGQDLNLSLEKIESSRNLVNKIWNASKFVLSCLEKLEEEGYEWNEESLGTGAGRETLPFAERWVLAELSALVEENDRAHARHDIGEAGRATYNFFWGQFADWYLEVAKTRLYSDDREEARRCMGVLLKVFLSSLRLLHPYMPFVTEEVYQVLAGSGDSIVNSRWPRPDEEADGGARASFAVFQDAVRSIRNIRAEQQVPVNKKISALLVIDDEGLRAEVASEARALEFLCKIEGLRIIERGEAEALSSEEHIETVVNDGFCVYIPLAGLVDAEQEISRLRRQATKIEKDLATLEGRLSSPSFVEKAPKKVVDETVAKRDDLTQQLSMVRGRLDVLVAA</sequence>
<protein>
    <recommendedName>
        <fullName evidence="3">valine--tRNA ligase</fullName>
        <ecNumber evidence="3">6.1.1.9</ecNumber>
    </recommendedName>
    <alternativeName>
        <fullName evidence="11">Valyl-tRNA synthetase</fullName>
    </alternativeName>
</protein>
<evidence type="ECO:0000256" key="14">
    <source>
        <dbReference type="SAM" id="Coils"/>
    </source>
</evidence>
<dbReference type="GO" id="GO:0009791">
    <property type="term" value="P:post-embryonic development"/>
    <property type="evidence" value="ECO:0007669"/>
    <property type="project" value="UniProtKB-ARBA"/>
</dbReference>
<dbReference type="InterPro" id="IPR001412">
    <property type="entry name" value="aa-tRNA-synth_I_CS"/>
</dbReference>
<evidence type="ECO:0000256" key="12">
    <source>
        <dbReference type="ARBA" id="ARBA00047552"/>
    </source>
</evidence>
<keyword evidence="8 13" id="KW-0648">Protein biosynthesis</keyword>
<dbReference type="Gene3D" id="3.40.50.620">
    <property type="entry name" value="HUPs"/>
    <property type="match status" value="2"/>
</dbReference>
<evidence type="ECO:0000256" key="3">
    <source>
        <dbReference type="ARBA" id="ARBA00013169"/>
    </source>
</evidence>
<dbReference type="InterPro" id="IPR002303">
    <property type="entry name" value="Valyl-tRNA_ligase"/>
</dbReference>
<dbReference type="InterPro" id="IPR019499">
    <property type="entry name" value="Val-tRNA_synth_tRNA-bd"/>
</dbReference>
<keyword evidence="6 13" id="KW-0547">Nucleotide-binding</keyword>
<name>A0AAX4P0A8_9CHLO</name>
<evidence type="ECO:0000256" key="13">
    <source>
        <dbReference type="RuleBase" id="RU363035"/>
    </source>
</evidence>
<feature type="coiled-coil region" evidence="14">
    <location>
        <begin position="983"/>
        <end position="1010"/>
    </location>
</feature>
<dbReference type="CDD" id="cd00817">
    <property type="entry name" value="ValRS_core"/>
    <property type="match status" value="1"/>
</dbReference>
<dbReference type="EMBL" id="CP151501">
    <property type="protein sequence ID" value="WZN59282.1"/>
    <property type="molecule type" value="Genomic_DNA"/>
</dbReference>